<dbReference type="InterPro" id="IPR016160">
    <property type="entry name" value="Ald_DH_CS_CYS"/>
</dbReference>
<dbReference type="PANTHER" id="PTHR42862:SF1">
    <property type="entry name" value="DELTA-1-PYRROLINE-5-CARBOXYLATE DEHYDROGENASE 2, ISOFORM A-RELATED"/>
    <property type="match status" value="1"/>
</dbReference>
<evidence type="ECO:0000313" key="10">
    <source>
        <dbReference type="EMBL" id="CUV09083.1"/>
    </source>
</evidence>
<dbReference type="GO" id="GO:0003842">
    <property type="term" value="F:L-glutamate gamma-semialdehyde dehydrogenase activity"/>
    <property type="evidence" value="ECO:0007669"/>
    <property type="project" value="UniProtKB-EC"/>
</dbReference>
<comment type="pathway">
    <text evidence="1">Amino-acid degradation; L-proline degradation into L-glutamate; L-glutamate from L-proline: step 2/2.</text>
</comment>
<dbReference type="InterPro" id="IPR016162">
    <property type="entry name" value="Ald_DH_N"/>
</dbReference>
<comment type="similarity">
    <text evidence="2">Belongs to the aldehyde dehydrogenase family.</text>
</comment>
<evidence type="ECO:0000256" key="4">
    <source>
        <dbReference type="ARBA" id="ARBA00023002"/>
    </source>
</evidence>
<evidence type="ECO:0000256" key="5">
    <source>
        <dbReference type="ARBA" id="ARBA00023027"/>
    </source>
</evidence>
<organism evidence="10">
    <name type="scientific">hydrothermal vent metagenome</name>
    <dbReference type="NCBI Taxonomy" id="652676"/>
    <lineage>
        <taxon>unclassified sequences</taxon>
        <taxon>metagenomes</taxon>
        <taxon>ecological metagenomes</taxon>
    </lineage>
</organism>
<dbReference type="FunFam" id="3.40.309.10:FF:000005">
    <property type="entry name" value="1-pyrroline-5-carboxylate dehydrogenase 1"/>
    <property type="match status" value="1"/>
</dbReference>
<dbReference type="InterPro" id="IPR016163">
    <property type="entry name" value="Ald_DH_C"/>
</dbReference>
<feature type="domain" description="Aldehyde dehydrogenase" evidence="9">
    <location>
        <begin position="62"/>
        <end position="513"/>
    </location>
</feature>
<keyword evidence="6" id="KW-0642">Proline metabolism</keyword>
<dbReference type="NCBIfam" id="TIGR01236">
    <property type="entry name" value="D1pyr5carbox1"/>
    <property type="match status" value="1"/>
</dbReference>
<evidence type="ECO:0000259" key="9">
    <source>
        <dbReference type="Pfam" id="PF00171"/>
    </source>
</evidence>
<name>A0A160VF06_9ZZZZ</name>
<dbReference type="Pfam" id="PF00171">
    <property type="entry name" value="Aldedh"/>
    <property type="match status" value="1"/>
</dbReference>
<dbReference type="SUPFAM" id="SSF53720">
    <property type="entry name" value="ALDH-like"/>
    <property type="match status" value="1"/>
</dbReference>
<reference evidence="10" key="1">
    <citation type="submission" date="2015-10" db="EMBL/GenBank/DDBJ databases">
        <authorList>
            <person name="Gilbert D.G."/>
        </authorList>
    </citation>
    <scope>NUCLEOTIDE SEQUENCE</scope>
</reference>
<dbReference type="InterPro" id="IPR015590">
    <property type="entry name" value="Aldehyde_DH_dom"/>
</dbReference>
<evidence type="ECO:0000256" key="3">
    <source>
        <dbReference type="ARBA" id="ARBA00012884"/>
    </source>
</evidence>
<dbReference type="AlphaFoldDB" id="A0A160VF06"/>
<accession>A0A160VF06</accession>
<dbReference type="PROSITE" id="PS00687">
    <property type="entry name" value="ALDEHYDE_DEHYDR_GLU"/>
    <property type="match status" value="1"/>
</dbReference>
<dbReference type="PROSITE" id="PS00070">
    <property type="entry name" value="ALDEHYDE_DEHYDR_CYS"/>
    <property type="match status" value="1"/>
</dbReference>
<comment type="catalytic activity">
    <reaction evidence="8">
        <text>L-glutamate 5-semialdehyde + NAD(+) + H2O = L-glutamate + NADH + 2 H(+)</text>
        <dbReference type="Rhea" id="RHEA:30235"/>
        <dbReference type="ChEBI" id="CHEBI:15377"/>
        <dbReference type="ChEBI" id="CHEBI:15378"/>
        <dbReference type="ChEBI" id="CHEBI:29985"/>
        <dbReference type="ChEBI" id="CHEBI:57540"/>
        <dbReference type="ChEBI" id="CHEBI:57945"/>
        <dbReference type="ChEBI" id="CHEBI:58066"/>
        <dbReference type="EC" id="1.2.1.88"/>
    </reaction>
</comment>
<dbReference type="EC" id="1.2.1.88" evidence="3"/>
<dbReference type="GO" id="GO:0009898">
    <property type="term" value="C:cytoplasmic side of plasma membrane"/>
    <property type="evidence" value="ECO:0007669"/>
    <property type="project" value="TreeGrafter"/>
</dbReference>
<dbReference type="PANTHER" id="PTHR42862">
    <property type="entry name" value="DELTA-1-PYRROLINE-5-CARBOXYLATE DEHYDROGENASE 1, ISOFORM A-RELATED"/>
    <property type="match status" value="1"/>
</dbReference>
<dbReference type="InterPro" id="IPR005931">
    <property type="entry name" value="P5CDH/ALDH4A1"/>
</dbReference>
<dbReference type="FunFam" id="3.40.605.10:FF:000006">
    <property type="entry name" value="1-pyrroline-5-carboxylate dehydrogenase"/>
    <property type="match status" value="1"/>
</dbReference>
<evidence type="ECO:0000256" key="6">
    <source>
        <dbReference type="ARBA" id="ARBA00023062"/>
    </source>
</evidence>
<keyword evidence="5" id="KW-0520">NAD</keyword>
<evidence type="ECO:0000256" key="1">
    <source>
        <dbReference type="ARBA" id="ARBA00004786"/>
    </source>
</evidence>
<dbReference type="UniPathway" id="UPA00261">
    <property type="reaction ID" value="UER00374"/>
</dbReference>
<dbReference type="GO" id="GO:0010133">
    <property type="term" value="P:L-proline catabolic process to L-glutamate"/>
    <property type="evidence" value="ECO:0007669"/>
    <property type="project" value="UniProtKB-UniPathway"/>
</dbReference>
<dbReference type="Gene3D" id="3.40.309.10">
    <property type="entry name" value="Aldehyde Dehydrogenase, Chain A, domain 2"/>
    <property type="match status" value="1"/>
</dbReference>
<sequence length="544" mass="60512">MRNAKAIVPKPVNEPILSYAPGTPERSALKARIKELKSQEIEVPLVIGGQEIKTGDMGEMRIPHDHQHLLGRYHKAGAKEIKMAIEAAMDAWQSWSKMPWEDRFSIFKKMASILQRHDDQTINASTMLGQSKNAFQAEVDASCEMIDFLNFNCWYAQQLYRYQPTYSPDGMWNRIEHRPLEGFIFAVTPFNFTSIGGNLPAAPALMGNVALWKPASSAVYSAYFMMELFREAGVPDGVINFIPGSGHEVGPTVMKDPNLAGVHFTGSTSVFQGMWSTIGENISNYKSYPRIVGETGGKDFCIAHESSDVDALVTAMVRGAFEYQGQKCSALSRCYIPSNIWPELKEKYIAQVETIKMGDVEDFSNFVNAVIDRAAFDSISAYIDGAKKADDAEIITGGDYDDSKGYFISPTTIVTDNPKYTTMCEEIFGPVLTIYVYEPKDWQSTLELVDTTSPYALTGCVWGQDKKATNEATEKLTHAAGNFYINDKPTGAVVGQQPFGGSRASGTNDKAGSMFNLVRWVSQRTIKETFDPPKDYKYPFMEEE</sequence>
<dbReference type="InterPro" id="IPR029510">
    <property type="entry name" value="Ald_DH_CS_GLU"/>
</dbReference>
<dbReference type="Gene3D" id="3.40.605.10">
    <property type="entry name" value="Aldehyde Dehydrogenase, Chain A, domain 1"/>
    <property type="match status" value="1"/>
</dbReference>
<protein>
    <recommendedName>
        <fullName evidence="7">L-glutamate gamma-semialdehyde dehydrogenase</fullName>
        <ecNumber evidence="3">1.2.1.88</ecNumber>
    </recommendedName>
    <alternativeName>
        <fullName evidence="7">L-glutamate gamma-semialdehyde dehydrogenase</fullName>
    </alternativeName>
</protein>
<dbReference type="InterPro" id="IPR050485">
    <property type="entry name" value="Proline_metab_enzyme"/>
</dbReference>
<proteinExistence type="inferred from homology"/>
<evidence type="ECO:0000256" key="2">
    <source>
        <dbReference type="ARBA" id="ARBA00009986"/>
    </source>
</evidence>
<evidence type="ECO:0000256" key="7">
    <source>
        <dbReference type="ARBA" id="ARBA00032259"/>
    </source>
</evidence>
<dbReference type="InterPro" id="IPR016161">
    <property type="entry name" value="Ald_DH/histidinol_DH"/>
</dbReference>
<gene>
    <name evidence="10" type="ORF">MGWOODY_Mmi1773</name>
</gene>
<keyword evidence="4 10" id="KW-0560">Oxidoreductase</keyword>
<evidence type="ECO:0000256" key="8">
    <source>
        <dbReference type="ARBA" id="ARBA00048142"/>
    </source>
</evidence>
<dbReference type="EMBL" id="FAXC01000179">
    <property type="protein sequence ID" value="CUV09083.1"/>
    <property type="molecule type" value="Genomic_DNA"/>
</dbReference>
<dbReference type="CDD" id="cd07123">
    <property type="entry name" value="ALDH_F4-17_P5CDH"/>
    <property type="match status" value="1"/>
</dbReference>